<gene>
    <name evidence="5" type="ORF">GGP61_003744</name>
</gene>
<evidence type="ECO:0000313" key="6">
    <source>
        <dbReference type="Proteomes" id="UP001155057"/>
    </source>
</evidence>
<dbReference type="Pfam" id="PF04586">
    <property type="entry name" value="Peptidase_S78"/>
    <property type="match status" value="1"/>
</dbReference>
<reference evidence="5" key="1">
    <citation type="submission" date="2022-08" db="EMBL/GenBank/DDBJ databases">
        <title>Genomic Encyclopedia of Type Strains, Phase V (KMG-V): Genome sequencing to study the core and pangenomes of soil and plant-associated prokaryotes.</title>
        <authorList>
            <person name="Whitman W."/>
        </authorList>
    </citation>
    <scope>NUCLEOTIDE SEQUENCE</scope>
    <source>
        <strain evidence="5">SP3049</strain>
    </source>
</reference>
<evidence type="ECO:0000256" key="1">
    <source>
        <dbReference type="ARBA" id="ARBA00022612"/>
    </source>
</evidence>
<evidence type="ECO:0000313" key="5">
    <source>
        <dbReference type="EMBL" id="MCS3712106.1"/>
    </source>
</evidence>
<feature type="domain" description="Prohead serine protease" evidence="4">
    <location>
        <begin position="163"/>
        <end position="263"/>
    </location>
</feature>
<proteinExistence type="predicted"/>
<dbReference type="EMBL" id="JANUAE010000027">
    <property type="protein sequence ID" value="MCS3712106.1"/>
    <property type="molecule type" value="Genomic_DNA"/>
</dbReference>
<dbReference type="GO" id="GO:0008233">
    <property type="term" value="F:peptidase activity"/>
    <property type="evidence" value="ECO:0007669"/>
    <property type="project" value="UniProtKB-KW"/>
</dbReference>
<evidence type="ECO:0000256" key="2">
    <source>
        <dbReference type="ARBA" id="ARBA00022670"/>
    </source>
</evidence>
<protein>
    <recommendedName>
        <fullName evidence="4">Prohead serine protease domain-containing protein</fullName>
    </recommendedName>
</protein>
<keyword evidence="2" id="KW-0645">Protease</keyword>
<organism evidence="5 6">
    <name type="scientific">Salinibacter ruber</name>
    <dbReference type="NCBI Taxonomy" id="146919"/>
    <lineage>
        <taxon>Bacteria</taxon>
        <taxon>Pseudomonadati</taxon>
        <taxon>Rhodothermota</taxon>
        <taxon>Rhodothermia</taxon>
        <taxon>Rhodothermales</taxon>
        <taxon>Salinibacteraceae</taxon>
        <taxon>Salinibacter</taxon>
    </lineage>
</organism>
<dbReference type="InterPro" id="IPR054613">
    <property type="entry name" value="Peptidase_S78_dom"/>
</dbReference>
<accession>A0A9X2TJA4</accession>
<dbReference type="RefSeq" id="WP_259124746.1">
    <property type="nucleotide sequence ID" value="NZ_JANUAE010000027.1"/>
</dbReference>
<dbReference type="GO" id="GO:0006508">
    <property type="term" value="P:proteolysis"/>
    <property type="evidence" value="ECO:0007669"/>
    <property type="project" value="UniProtKB-KW"/>
</dbReference>
<dbReference type="AlphaFoldDB" id="A0A9X2TJA4"/>
<evidence type="ECO:0000259" key="4">
    <source>
        <dbReference type="Pfam" id="PF04586"/>
    </source>
</evidence>
<keyword evidence="1" id="KW-1188">Viral release from host cell</keyword>
<sequence length="268" mass="29932">MKDPIQKQRDRRRRKKILRLAWGRPLTRGRLRNAFPRPLQDRAEETAEALCEDGVLCRETVGPGSANAGVKYRVSDTLKKAVRRRRLRKKVRQKVSQAVAKCRLEGRHDRAEDPDTVRAEIEPERQARAAAGKSVFTVATNELARDGARLRIDGLDTSAFEQNPVVLWDHGQDDRRGAEPIGRATSLRKRGGELVATVEWAKDEFAQRIAEKVESGYLNAASLGFDAQEIDRHATPPEIARSEMLEFSIVSVPADTGALVKSRATAHA</sequence>
<dbReference type="Proteomes" id="UP001155057">
    <property type="component" value="Unassembled WGS sequence"/>
</dbReference>
<evidence type="ECO:0000256" key="3">
    <source>
        <dbReference type="ARBA" id="ARBA00022801"/>
    </source>
</evidence>
<keyword evidence="3" id="KW-0378">Hydrolase</keyword>
<comment type="caution">
    <text evidence="5">The sequence shown here is derived from an EMBL/GenBank/DDBJ whole genome shotgun (WGS) entry which is preliminary data.</text>
</comment>
<name>A0A9X2TJA4_9BACT</name>